<comment type="cofactor">
    <cofactor evidence="1">
        <name>Zn(2+)</name>
        <dbReference type="ChEBI" id="CHEBI:29105"/>
    </cofactor>
</comment>
<feature type="signal peptide" evidence="17">
    <location>
        <begin position="1"/>
        <end position="16"/>
    </location>
</feature>
<name>A0A6A5QY39_AMPQU</name>
<keyword evidence="11" id="KW-0862">Zinc</keyword>
<evidence type="ECO:0000256" key="5">
    <source>
        <dbReference type="ARBA" id="ARBA00022525"/>
    </source>
</evidence>
<dbReference type="PANTHER" id="PTHR11705">
    <property type="entry name" value="PROTEASE FAMILY M14 CARBOXYPEPTIDASE A,B"/>
    <property type="match status" value="1"/>
</dbReference>
<dbReference type="GO" id="GO:0006508">
    <property type="term" value="P:proteolysis"/>
    <property type="evidence" value="ECO:0007669"/>
    <property type="project" value="UniProtKB-KW"/>
</dbReference>
<reference evidence="19" key="1">
    <citation type="journal article" date="2020" name="Stud. Mycol.">
        <title>101 Dothideomycetes genomes: a test case for predicting lifestyles and emergence of pathogens.</title>
        <authorList>
            <person name="Haridas S."/>
            <person name="Albert R."/>
            <person name="Binder M."/>
            <person name="Bloem J."/>
            <person name="Labutti K."/>
            <person name="Salamov A."/>
            <person name="Andreopoulos B."/>
            <person name="Baker S."/>
            <person name="Barry K."/>
            <person name="Bills G."/>
            <person name="Bluhm B."/>
            <person name="Cannon C."/>
            <person name="Castanera R."/>
            <person name="Culley D."/>
            <person name="Daum C."/>
            <person name="Ezra D."/>
            <person name="Gonzalez J."/>
            <person name="Henrissat B."/>
            <person name="Kuo A."/>
            <person name="Liang C."/>
            <person name="Lipzen A."/>
            <person name="Lutzoni F."/>
            <person name="Magnuson J."/>
            <person name="Mondo S."/>
            <person name="Nolan M."/>
            <person name="Ohm R."/>
            <person name="Pangilinan J."/>
            <person name="Park H.-J."/>
            <person name="Ramirez L."/>
            <person name="Alfaro M."/>
            <person name="Sun H."/>
            <person name="Tritt A."/>
            <person name="Yoshinaga Y."/>
            <person name="Zwiers L.-H."/>
            <person name="Turgeon B."/>
            <person name="Goodwin S."/>
            <person name="Spatafora J."/>
            <person name="Crous P."/>
            <person name="Grigoriev I."/>
        </authorList>
    </citation>
    <scope>NUCLEOTIDE SEQUENCE</scope>
    <source>
        <strain evidence="19">HMLAC05119</strain>
    </source>
</reference>
<evidence type="ECO:0000256" key="6">
    <source>
        <dbReference type="ARBA" id="ARBA00022645"/>
    </source>
</evidence>
<keyword evidence="15" id="KW-1015">Disulfide bond</keyword>
<dbReference type="FunFam" id="3.40.630.10:FF:000165">
    <property type="entry name" value="Glucan 1,4-alpha-glucosidase, putative"/>
    <property type="match status" value="1"/>
</dbReference>
<dbReference type="GO" id="GO:0004181">
    <property type="term" value="F:metallocarboxypeptidase activity"/>
    <property type="evidence" value="ECO:0007669"/>
    <property type="project" value="InterPro"/>
</dbReference>
<evidence type="ECO:0000256" key="16">
    <source>
        <dbReference type="PROSITE-ProRule" id="PRU01379"/>
    </source>
</evidence>
<evidence type="ECO:0000256" key="11">
    <source>
        <dbReference type="ARBA" id="ARBA00022833"/>
    </source>
</evidence>
<accession>A0A6A5QY39</accession>
<feature type="active site" description="Proton donor/acceptor" evidence="16">
    <location>
        <position position="383"/>
    </location>
</feature>
<dbReference type="InterPro" id="IPR003146">
    <property type="entry name" value="M14A_act_pep"/>
</dbReference>
<dbReference type="InterPro" id="IPR000834">
    <property type="entry name" value="Peptidase_M14"/>
</dbReference>
<keyword evidence="14" id="KW-0865">Zymogen</keyword>
<dbReference type="GO" id="GO:0008270">
    <property type="term" value="F:zinc ion binding"/>
    <property type="evidence" value="ECO:0007669"/>
    <property type="project" value="InterPro"/>
</dbReference>
<feature type="chain" id="PRO_5025621899" description="Peptidase M14 domain-containing protein" evidence="17">
    <location>
        <begin position="17"/>
        <end position="417"/>
    </location>
</feature>
<dbReference type="EMBL" id="ML979133">
    <property type="protein sequence ID" value="KAF1919486.1"/>
    <property type="molecule type" value="Genomic_DNA"/>
</dbReference>
<evidence type="ECO:0000256" key="7">
    <source>
        <dbReference type="ARBA" id="ARBA00022670"/>
    </source>
</evidence>
<dbReference type="PROSITE" id="PS52035">
    <property type="entry name" value="PEPTIDASE_M14"/>
    <property type="match status" value="1"/>
</dbReference>
<keyword evidence="9 17" id="KW-0732">Signal</keyword>
<keyword evidence="10" id="KW-0378">Hydrolase</keyword>
<dbReference type="InterPro" id="IPR036990">
    <property type="entry name" value="M14A-like_propep"/>
</dbReference>
<comment type="similarity">
    <text evidence="4 16">Belongs to the peptidase M14 family.</text>
</comment>
<keyword evidence="7" id="KW-0645">Protease</keyword>
<sequence>MKFLGVALASLGFASAASVTKKVSYDEWKVYRINIGSNAAKVNDVVSKFDLQLWKGKPSSSSVVDVMVPPSQIKDFEASTKDVETKVMHDNLGLSITDEDTFSVYAAGLVPNATWFKSYHAIADHLQWITDLAAAYPQNSEVISAGKSGEGRDIRGIHIWGSGGKGSKKGVVWHGTVHAREWITTMVVEYAAYQLLTSTDATTASFKDKYDFYIFPIVNPDGFAYTQSTDRMWRKNRQTTPTASCVGRDINRNWPNHWDQRGGASTSPCAEDYKGPSAGDGVETKALKAQLDAIAAGKGVQLYMDIHSYSQLWLYPYGYTCSGAVPNAAKNQALTAGAIAAVKAVHGTVFKGGPICTTIYQVSGDSVDYAFEVAKATFSMTVELRDTGTYGFVLPAAQIVPSAEEMWAGLAYLLKNM</sequence>
<evidence type="ECO:0000313" key="20">
    <source>
        <dbReference type="Proteomes" id="UP000800096"/>
    </source>
</evidence>
<evidence type="ECO:0000256" key="3">
    <source>
        <dbReference type="ARBA" id="ARBA00004613"/>
    </source>
</evidence>
<dbReference type="AlphaFoldDB" id="A0A6A5QY39"/>
<comment type="subcellular location">
    <subcellularLocation>
        <location evidence="3">Secreted</location>
    </subcellularLocation>
</comment>
<dbReference type="PROSITE" id="PS00133">
    <property type="entry name" value="CARBOXYPEPT_ZN_2"/>
    <property type="match status" value="1"/>
</dbReference>
<evidence type="ECO:0000256" key="13">
    <source>
        <dbReference type="ARBA" id="ARBA00023049"/>
    </source>
</evidence>
<comment type="function">
    <text evidence="2">Extracellular metalloprotease that contributes to pathogenicity.</text>
</comment>
<evidence type="ECO:0000256" key="4">
    <source>
        <dbReference type="ARBA" id="ARBA00005988"/>
    </source>
</evidence>
<evidence type="ECO:0000256" key="10">
    <source>
        <dbReference type="ARBA" id="ARBA00022801"/>
    </source>
</evidence>
<keyword evidence="6" id="KW-0121">Carboxypeptidase</keyword>
<dbReference type="PRINTS" id="PR00765">
    <property type="entry name" value="CRBOXYPTASEA"/>
</dbReference>
<keyword evidence="12" id="KW-0843">Virulence</keyword>
<keyword evidence="13" id="KW-0482">Metalloprotease</keyword>
<dbReference type="Gene3D" id="3.30.70.340">
    <property type="entry name" value="Metallocarboxypeptidase-like"/>
    <property type="match status" value="1"/>
</dbReference>
<dbReference type="Pfam" id="PF02244">
    <property type="entry name" value="Propep_M14"/>
    <property type="match status" value="1"/>
</dbReference>
<protein>
    <recommendedName>
        <fullName evidence="18">Peptidase M14 domain-containing protein</fullName>
    </recommendedName>
</protein>
<dbReference type="InterPro" id="IPR057247">
    <property type="entry name" value="CARBOXYPEPT_ZN_2"/>
</dbReference>
<keyword evidence="20" id="KW-1185">Reference proteome</keyword>
<keyword evidence="8" id="KW-0479">Metal-binding</keyword>
<dbReference type="Pfam" id="PF00246">
    <property type="entry name" value="Peptidase_M14"/>
    <property type="match status" value="1"/>
</dbReference>
<dbReference type="SUPFAM" id="SSF54897">
    <property type="entry name" value="Protease propeptides/inhibitors"/>
    <property type="match status" value="1"/>
</dbReference>
<evidence type="ECO:0000313" key="19">
    <source>
        <dbReference type="EMBL" id="KAF1919486.1"/>
    </source>
</evidence>
<dbReference type="SMART" id="SM00631">
    <property type="entry name" value="Zn_pept"/>
    <property type="match status" value="1"/>
</dbReference>
<gene>
    <name evidence="19" type="ORF">BDU57DRAFT_441562</name>
</gene>
<evidence type="ECO:0000256" key="2">
    <source>
        <dbReference type="ARBA" id="ARBA00003091"/>
    </source>
</evidence>
<evidence type="ECO:0000256" key="14">
    <source>
        <dbReference type="ARBA" id="ARBA00023145"/>
    </source>
</evidence>
<dbReference type="PANTHER" id="PTHR11705:SF143">
    <property type="entry name" value="SLL0236 PROTEIN"/>
    <property type="match status" value="1"/>
</dbReference>
<dbReference type="GO" id="GO:0005576">
    <property type="term" value="C:extracellular region"/>
    <property type="evidence" value="ECO:0007669"/>
    <property type="project" value="UniProtKB-SubCell"/>
</dbReference>
<dbReference type="Proteomes" id="UP000800096">
    <property type="component" value="Unassembled WGS sequence"/>
</dbReference>
<organism evidence="19 20">
    <name type="scientific">Ampelomyces quisqualis</name>
    <name type="common">Powdery mildew agent</name>
    <dbReference type="NCBI Taxonomy" id="50730"/>
    <lineage>
        <taxon>Eukaryota</taxon>
        <taxon>Fungi</taxon>
        <taxon>Dikarya</taxon>
        <taxon>Ascomycota</taxon>
        <taxon>Pezizomycotina</taxon>
        <taxon>Dothideomycetes</taxon>
        <taxon>Pleosporomycetidae</taxon>
        <taxon>Pleosporales</taxon>
        <taxon>Pleosporineae</taxon>
        <taxon>Phaeosphaeriaceae</taxon>
        <taxon>Ampelomyces</taxon>
    </lineage>
</organism>
<dbReference type="SUPFAM" id="SSF53187">
    <property type="entry name" value="Zn-dependent exopeptidases"/>
    <property type="match status" value="1"/>
</dbReference>
<evidence type="ECO:0000256" key="12">
    <source>
        <dbReference type="ARBA" id="ARBA00023026"/>
    </source>
</evidence>
<dbReference type="CDD" id="cd03860">
    <property type="entry name" value="M14_CP_A-B_like"/>
    <property type="match status" value="1"/>
</dbReference>
<proteinExistence type="inferred from homology"/>
<evidence type="ECO:0000259" key="18">
    <source>
        <dbReference type="PROSITE" id="PS52035"/>
    </source>
</evidence>
<evidence type="ECO:0000256" key="17">
    <source>
        <dbReference type="SAM" id="SignalP"/>
    </source>
</evidence>
<feature type="domain" description="Peptidase M14" evidence="18">
    <location>
        <begin position="118"/>
        <end position="417"/>
    </location>
</feature>
<evidence type="ECO:0000256" key="1">
    <source>
        <dbReference type="ARBA" id="ARBA00001947"/>
    </source>
</evidence>
<dbReference type="OrthoDB" id="3626597at2759"/>
<evidence type="ECO:0000256" key="15">
    <source>
        <dbReference type="ARBA" id="ARBA00023157"/>
    </source>
</evidence>
<keyword evidence="5" id="KW-0964">Secreted</keyword>
<evidence type="ECO:0000256" key="9">
    <source>
        <dbReference type="ARBA" id="ARBA00022729"/>
    </source>
</evidence>
<dbReference type="Gene3D" id="3.40.630.10">
    <property type="entry name" value="Zn peptidases"/>
    <property type="match status" value="1"/>
</dbReference>
<evidence type="ECO:0000256" key="8">
    <source>
        <dbReference type="ARBA" id="ARBA00022723"/>
    </source>
</evidence>